<feature type="region of interest" description="Disordered" evidence="1">
    <location>
        <begin position="33"/>
        <end position="100"/>
    </location>
</feature>
<accession>A0A655I2V2</accession>
<sequence>MWSPLECVIRASVMGARSVTGFIAANISRVSARSNRVSTSSDAPSPATSPALLKPYPPSGSVHAHTRSATSCSPRVNGTRVGAGLTPRRSGSASGFGRRANGKGVPLVRTVCLVSPSPSTWRVTTSPSCSQPGNDSGGLRCSTSVQVGTVPEPNTSPGVSVTPREA</sequence>
<feature type="compositionally biased region" description="Low complexity" evidence="1">
    <location>
        <begin position="38"/>
        <end position="51"/>
    </location>
</feature>
<dbReference type="Proteomes" id="UP000044938">
    <property type="component" value="Unassembled WGS sequence"/>
</dbReference>
<name>A0A655I2V2_MYCTX</name>
<organism evidence="2 3">
    <name type="scientific">Mycobacterium tuberculosis</name>
    <dbReference type="NCBI Taxonomy" id="1773"/>
    <lineage>
        <taxon>Bacteria</taxon>
        <taxon>Bacillati</taxon>
        <taxon>Actinomycetota</taxon>
        <taxon>Actinomycetes</taxon>
        <taxon>Mycobacteriales</taxon>
        <taxon>Mycobacteriaceae</taxon>
        <taxon>Mycobacterium</taxon>
        <taxon>Mycobacterium tuberculosis complex</taxon>
    </lineage>
</organism>
<feature type="compositionally biased region" description="Polar residues" evidence="1">
    <location>
        <begin position="121"/>
        <end position="134"/>
    </location>
</feature>
<feature type="region of interest" description="Disordered" evidence="1">
    <location>
        <begin position="121"/>
        <end position="166"/>
    </location>
</feature>
<feature type="compositionally biased region" description="Polar residues" evidence="1">
    <location>
        <begin position="67"/>
        <end position="76"/>
    </location>
</feature>
<dbReference type="EMBL" id="CSAJ01000007">
    <property type="protein sequence ID" value="COV39654.1"/>
    <property type="molecule type" value="Genomic_DNA"/>
</dbReference>
<protein>
    <submittedName>
        <fullName evidence="2">Uncharacterized protein</fullName>
    </submittedName>
</protein>
<proteinExistence type="predicted"/>
<evidence type="ECO:0000256" key="1">
    <source>
        <dbReference type="SAM" id="MobiDB-lite"/>
    </source>
</evidence>
<gene>
    <name evidence="2" type="ORF">ERS007720_00119</name>
</gene>
<evidence type="ECO:0000313" key="3">
    <source>
        <dbReference type="Proteomes" id="UP000044938"/>
    </source>
</evidence>
<feature type="compositionally biased region" description="Low complexity" evidence="1">
    <location>
        <begin position="88"/>
        <end position="99"/>
    </location>
</feature>
<reference evidence="2 3" key="1">
    <citation type="submission" date="2015-03" db="EMBL/GenBank/DDBJ databases">
        <authorList>
            <consortium name="Pathogen Informatics"/>
        </authorList>
    </citation>
    <scope>NUCLEOTIDE SEQUENCE [LARGE SCALE GENOMIC DNA]</scope>
    <source>
        <strain evidence="2 3">M09401471</strain>
    </source>
</reference>
<dbReference type="AlphaFoldDB" id="A0A655I2V2"/>
<evidence type="ECO:0000313" key="2">
    <source>
        <dbReference type="EMBL" id="COV39654.1"/>
    </source>
</evidence>
<feature type="compositionally biased region" description="Polar residues" evidence="1">
    <location>
        <begin position="141"/>
        <end position="159"/>
    </location>
</feature>